<organism evidence="4">
    <name type="scientific">Eremomyces bilateralis CBS 781.70</name>
    <dbReference type="NCBI Taxonomy" id="1392243"/>
    <lineage>
        <taxon>Eukaryota</taxon>
        <taxon>Fungi</taxon>
        <taxon>Dikarya</taxon>
        <taxon>Ascomycota</taxon>
        <taxon>Pezizomycotina</taxon>
        <taxon>Dothideomycetes</taxon>
        <taxon>Dothideomycetes incertae sedis</taxon>
        <taxon>Eremomycetales</taxon>
        <taxon>Eremomycetaceae</taxon>
        <taxon>Eremomyces</taxon>
    </lineage>
</organism>
<dbReference type="Pfam" id="PF14622">
    <property type="entry name" value="Ribonucleas_3_3"/>
    <property type="match status" value="1"/>
</dbReference>
<dbReference type="SUPFAM" id="SSF54768">
    <property type="entry name" value="dsRNA-binding domain-like"/>
    <property type="match status" value="1"/>
</dbReference>
<dbReference type="GO" id="GO:0004525">
    <property type="term" value="F:ribonuclease III activity"/>
    <property type="evidence" value="ECO:0007669"/>
    <property type="project" value="InterPro"/>
</dbReference>
<dbReference type="SMART" id="SM00535">
    <property type="entry name" value="RIBOc"/>
    <property type="match status" value="1"/>
</dbReference>
<feature type="region of interest" description="Disordered" evidence="2">
    <location>
        <begin position="1"/>
        <end position="30"/>
    </location>
</feature>
<dbReference type="InterPro" id="IPR000999">
    <property type="entry name" value="RNase_III_dom"/>
</dbReference>
<feature type="compositionally biased region" description="Basic and acidic residues" evidence="2">
    <location>
        <begin position="1"/>
        <end position="11"/>
    </location>
</feature>
<dbReference type="SUPFAM" id="SSF69065">
    <property type="entry name" value="RNase III domain-like"/>
    <property type="match status" value="1"/>
</dbReference>
<dbReference type="PROSITE" id="PS50142">
    <property type="entry name" value="RNASE_3_2"/>
    <property type="match status" value="1"/>
</dbReference>
<feature type="compositionally biased region" description="Polar residues" evidence="2">
    <location>
        <begin position="90"/>
        <end position="106"/>
    </location>
</feature>
<dbReference type="PANTHER" id="PTHR11207:SF0">
    <property type="entry name" value="RIBONUCLEASE 3"/>
    <property type="match status" value="1"/>
</dbReference>
<reference evidence="4 6" key="1">
    <citation type="submission" date="2020-01" db="EMBL/GenBank/DDBJ databases">
        <authorList>
            <consortium name="DOE Joint Genome Institute"/>
            <person name="Haridas S."/>
            <person name="Albert R."/>
            <person name="Binder M."/>
            <person name="Bloem J."/>
            <person name="Labutti K."/>
            <person name="Salamov A."/>
            <person name="Andreopoulos B."/>
            <person name="Baker S.E."/>
            <person name="Barry K."/>
            <person name="Bills G."/>
            <person name="Bluhm B.H."/>
            <person name="Cannon C."/>
            <person name="Castanera R."/>
            <person name="Culley D.E."/>
            <person name="Daum C."/>
            <person name="Ezra D."/>
            <person name="Gonzalez J.B."/>
            <person name="Henrissat B."/>
            <person name="Kuo A."/>
            <person name="Liang C."/>
            <person name="Lipzen A."/>
            <person name="Lutzoni F."/>
            <person name="Magnuson J."/>
            <person name="Mondo S."/>
            <person name="Nolan M."/>
            <person name="Ohm R."/>
            <person name="Pangilinan J."/>
            <person name="Park H.-J."/>
            <person name="Ramirez L."/>
            <person name="Alfaro M."/>
            <person name="Sun H."/>
            <person name="Tritt A."/>
            <person name="Yoshinaga Y."/>
            <person name="Zwiers L.-H."/>
            <person name="Turgeon B.G."/>
            <person name="Goodwin S.B."/>
            <person name="Spatafora J.W."/>
            <person name="Crous P.W."/>
            <person name="Grigoriev I.V."/>
        </authorList>
    </citation>
    <scope>NUCLEOTIDE SEQUENCE</scope>
    <source>
        <strain evidence="4 6">CBS 781.70</strain>
    </source>
</reference>
<evidence type="ECO:0000256" key="1">
    <source>
        <dbReference type="ARBA" id="ARBA00022884"/>
    </source>
</evidence>
<dbReference type="RefSeq" id="XP_033534892.1">
    <property type="nucleotide sequence ID" value="XM_033679271.1"/>
</dbReference>
<evidence type="ECO:0000313" key="6">
    <source>
        <dbReference type="RefSeq" id="XP_033534892.1"/>
    </source>
</evidence>
<dbReference type="CDD" id="cd00593">
    <property type="entry name" value="RIBOc"/>
    <property type="match status" value="1"/>
</dbReference>
<dbReference type="AlphaFoldDB" id="A0A6G1G5P1"/>
<dbReference type="GeneID" id="54419841"/>
<keyword evidence="5" id="KW-1185">Reference proteome</keyword>
<dbReference type="InterPro" id="IPR036389">
    <property type="entry name" value="RNase_III_sf"/>
</dbReference>
<evidence type="ECO:0000256" key="2">
    <source>
        <dbReference type="SAM" id="MobiDB-lite"/>
    </source>
</evidence>
<reference evidence="6" key="3">
    <citation type="submission" date="2025-04" db="UniProtKB">
        <authorList>
            <consortium name="RefSeq"/>
        </authorList>
    </citation>
    <scope>IDENTIFICATION</scope>
    <source>
        <strain evidence="6">CBS 781.70</strain>
    </source>
</reference>
<sequence>MDRKRKLDDPVSSHPQASKKPKGNGDLDGAFPAAELQKLLDTVLERKDVSESIFQSAKDLKEKISSSSALASPKEGQKQEQPDVHPQGISKPSTPNLPKASATNKTRLPPLPIIKSEVLLGPIFTHSSFDAIRPLGTDTHTYEPLEFLGDVYIELAATRLVHLRPRIKVNRKSSIRELCVKNETLATFSRKYGLDQRLRIAGSLEDWGTKGTEKILGDVFEAYVAGVVEEHGYAVAEAWLWGCWEPLLAEKLKEEWTQAGQDEPQKDGTQDLFEKDPKTGLARLLLSPGVKLDYITENEQKFAKKGFVKYTVSLYLTGWGYVKQKLGVGVDHSVKLAGIAAAKDAMKNQRDFILVVNAEKIRTDAERKAQRERELQTSSSQL</sequence>
<evidence type="ECO:0000313" key="5">
    <source>
        <dbReference type="Proteomes" id="UP000504638"/>
    </source>
</evidence>
<feature type="domain" description="RNase III" evidence="3">
    <location>
        <begin position="119"/>
        <end position="232"/>
    </location>
</feature>
<evidence type="ECO:0000259" key="3">
    <source>
        <dbReference type="PROSITE" id="PS50142"/>
    </source>
</evidence>
<gene>
    <name evidence="4 6" type="ORF">P152DRAFT_457628</name>
</gene>
<keyword evidence="1" id="KW-0694">RNA-binding</keyword>
<dbReference type="PANTHER" id="PTHR11207">
    <property type="entry name" value="RIBONUCLEASE III"/>
    <property type="match status" value="1"/>
</dbReference>
<evidence type="ECO:0000313" key="4">
    <source>
        <dbReference type="EMBL" id="KAF1813261.1"/>
    </source>
</evidence>
<dbReference type="Gene3D" id="1.10.1520.10">
    <property type="entry name" value="Ribonuclease III domain"/>
    <property type="match status" value="1"/>
</dbReference>
<dbReference type="GO" id="GO:0006369">
    <property type="term" value="P:termination of RNA polymerase II transcription"/>
    <property type="evidence" value="ECO:0007669"/>
    <property type="project" value="TreeGrafter"/>
</dbReference>
<reference evidence="6" key="2">
    <citation type="submission" date="2020-04" db="EMBL/GenBank/DDBJ databases">
        <authorList>
            <consortium name="NCBI Genome Project"/>
        </authorList>
    </citation>
    <scope>NUCLEOTIDE SEQUENCE</scope>
    <source>
        <strain evidence="6">CBS 781.70</strain>
    </source>
</reference>
<protein>
    <submittedName>
        <fullName evidence="4 6">Ribonuclease III</fullName>
    </submittedName>
</protein>
<dbReference type="OrthoDB" id="2392202at2759"/>
<dbReference type="EMBL" id="ML975155">
    <property type="protein sequence ID" value="KAF1813261.1"/>
    <property type="molecule type" value="Genomic_DNA"/>
</dbReference>
<dbReference type="Proteomes" id="UP000504638">
    <property type="component" value="Unplaced"/>
</dbReference>
<accession>A0A6G1G5P1</accession>
<dbReference type="GO" id="GO:0006364">
    <property type="term" value="P:rRNA processing"/>
    <property type="evidence" value="ECO:0007669"/>
    <property type="project" value="TreeGrafter"/>
</dbReference>
<dbReference type="GO" id="GO:0034475">
    <property type="term" value="P:U4 snRNA 3'-end processing"/>
    <property type="evidence" value="ECO:0007669"/>
    <property type="project" value="TreeGrafter"/>
</dbReference>
<name>A0A6G1G5P1_9PEZI</name>
<dbReference type="Gene3D" id="3.30.160.20">
    <property type="match status" value="1"/>
</dbReference>
<proteinExistence type="predicted"/>
<feature type="region of interest" description="Disordered" evidence="2">
    <location>
        <begin position="59"/>
        <end position="106"/>
    </location>
</feature>
<dbReference type="GO" id="GO:0003723">
    <property type="term" value="F:RNA binding"/>
    <property type="evidence" value="ECO:0007669"/>
    <property type="project" value="UniProtKB-KW"/>
</dbReference>
<dbReference type="GO" id="GO:0005654">
    <property type="term" value="C:nucleoplasm"/>
    <property type="evidence" value="ECO:0007669"/>
    <property type="project" value="TreeGrafter"/>
</dbReference>